<dbReference type="EMBL" id="BNJQ01000008">
    <property type="protein sequence ID" value="GHP04546.1"/>
    <property type="molecule type" value="Genomic_DNA"/>
</dbReference>
<gene>
    <name evidence="2" type="ORF">PPROV_000330000</name>
</gene>
<dbReference type="AlphaFoldDB" id="A0A830HB25"/>
<name>A0A830HB25_9CHLO</name>
<sequence length="433" mass="45959">MVVKNKASDPVPRKTRKECKCTWLARVILLISSIANFCLGVTLMVYGAKAAGADVEGIVRFATGGAVDMDQLPKIRDDDAEMRWNEAVTSDSANASSSAFAVMAGLGAALCAASLVGFLGVCIPKTCFVRVALFGAYILQMAMCVAMSWAAAMCFAWPATARDDVNGAIDAWYDVAAEAFAEQGTPAHDRVEAKKFLADHILNAGIFFVTATVLALANMWSIAELIGHAFTSRALVISTSIASLLASLVLGGVSLAVALKGTYGDWAAYLLALLALFAFLVSIMGIVGASRLDAMTLGMHSFTLLLLTMLIGCVGAVTFALPNDADVFVRSRWHLIEEHIVGENATTSSTASGTTEHLDTLEREARAHFDTLGVVAVSFAVLLGFNAFASVYALRESLIIRGLQRAAQAVREQQRKADINVDALDGGDRVDMC</sequence>
<evidence type="ECO:0000313" key="2">
    <source>
        <dbReference type="EMBL" id="GHP04546.1"/>
    </source>
</evidence>
<feature type="transmembrane region" description="Helical" evidence="1">
    <location>
        <begin position="201"/>
        <end position="223"/>
    </location>
</feature>
<keyword evidence="1" id="KW-0472">Membrane</keyword>
<evidence type="ECO:0000256" key="1">
    <source>
        <dbReference type="SAM" id="Phobius"/>
    </source>
</evidence>
<keyword evidence="1" id="KW-0812">Transmembrane</keyword>
<feature type="transmembrane region" description="Helical" evidence="1">
    <location>
        <begin position="99"/>
        <end position="122"/>
    </location>
</feature>
<keyword evidence="3" id="KW-1185">Reference proteome</keyword>
<evidence type="ECO:0000313" key="3">
    <source>
        <dbReference type="Proteomes" id="UP000660262"/>
    </source>
</evidence>
<accession>A0A830HB25</accession>
<comment type="caution">
    <text evidence="2">The sequence shown here is derived from an EMBL/GenBank/DDBJ whole genome shotgun (WGS) entry which is preliminary data.</text>
</comment>
<feature type="transmembrane region" description="Helical" evidence="1">
    <location>
        <begin position="301"/>
        <end position="321"/>
    </location>
</feature>
<proteinExistence type="predicted"/>
<feature type="transmembrane region" description="Helical" evidence="1">
    <location>
        <begin position="266"/>
        <end position="289"/>
    </location>
</feature>
<organism evidence="2 3">
    <name type="scientific">Pycnococcus provasolii</name>
    <dbReference type="NCBI Taxonomy" id="41880"/>
    <lineage>
        <taxon>Eukaryota</taxon>
        <taxon>Viridiplantae</taxon>
        <taxon>Chlorophyta</taxon>
        <taxon>Pseudoscourfieldiophyceae</taxon>
        <taxon>Pseudoscourfieldiales</taxon>
        <taxon>Pycnococcaceae</taxon>
        <taxon>Pycnococcus</taxon>
    </lineage>
</organism>
<feature type="transmembrane region" description="Helical" evidence="1">
    <location>
        <begin position="235"/>
        <end position="260"/>
    </location>
</feature>
<protein>
    <submittedName>
        <fullName evidence="2">Uncharacterized protein</fullName>
    </submittedName>
</protein>
<dbReference type="Proteomes" id="UP000660262">
    <property type="component" value="Unassembled WGS sequence"/>
</dbReference>
<feature type="transmembrane region" description="Helical" evidence="1">
    <location>
        <begin position="23"/>
        <end position="46"/>
    </location>
</feature>
<reference evidence="2" key="1">
    <citation type="submission" date="2020-10" db="EMBL/GenBank/DDBJ databases">
        <title>Unveiling of a novel bifunctional photoreceptor, Dualchrome1, isolated from a cosmopolitan green alga.</title>
        <authorList>
            <person name="Suzuki S."/>
            <person name="Kawachi M."/>
        </authorList>
    </citation>
    <scope>NUCLEOTIDE SEQUENCE</scope>
    <source>
        <strain evidence="2">NIES 2893</strain>
    </source>
</reference>
<feature type="transmembrane region" description="Helical" evidence="1">
    <location>
        <begin position="372"/>
        <end position="394"/>
    </location>
</feature>
<keyword evidence="1" id="KW-1133">Transmembrane helix</keyword>
<feature type="transmembrane region" description="Helical" evidence="1">
    <location>
        <begin position="134"/>
        <end position="158"/>
    </location>
</feature>